<proteinExistence type="predicted"/>
<dbReference type="EMBL" id="QWET01000002">
    <property type="protein sequence ID" value="RIH66730.1"/>
    <property type="molecule type" value="Genomic_DNA"/>
</dbReference>
<keyword evidence="1" id="KW-0812">Transmembrane</keyword>
<evidence type="ECO:0008006" key="4">
    <source>
        <dbReference type="Google" id="ProtNLM"/>
    </source>
</evidence>
<name>A0A399D9A2_9BACT</name>
<keyword evidence="1" id="KW-1133">Transmembrane helix</keyword>
<organism evidence="2 3">
    <name type="scientific">Mariniphaga sediminis</name>
    <dbReference type="NCBI Taxonomy" id="1628158"/>
    <lineage>
        <taxon>Bacteria</taxon>
        <taxon>Pseudomonadati</taxon>
        <taxon>Bacteroidota</taxon>
        <taxon>Bacteroidia</taxon>
        <taxon>Marinilabiliales</taxon>
        <taxon>Prolixibacteraceae</taxon>
        <taxon>Mariniphaga</taxon>
    </lineage>
</organism>
<feature type="transmembrane region" description="Helical" evidence="1">
    <location>
        <begin position="23"/>
        <end position="43"/>
    </location>
</feature>
<keyword evidence="1" id="KW-0472">Membrane</keyword>
<evidence type="ECO:0000313" key="2">
    <source>
        <dbReference type="EMBL" id="RIH66730.1"/>
    </source>
</evidence>
<gene>
    <name evidence="2" type="ORF">D1164_03795</name>
</gene>
<dbReference type="Proteomes" id="UP000266441">
    <property type="component" value="Unassembled WGS sequence"/>
</dbReference>
<keyword evidence="3" id="KW-1185">Reference proteome</keyword>
<sequence>MNETVILQKIIKMTISNKPQTVFLRRLFFLVSLVIALTALGLFLLDFTLYGIAAVGVFALWFLFFQVADYQFIEFNDANDRIVLRYYKAVRFGKTSFNSIEFPQQILHNAHFENSFFGKMSDLTLIVKTRRGMAEYPSVSLTALPREERKRLKERFLQIMGV</sequence>
<feature type="transmembrane region" description="Helical" evidence="1">
    <location>
        <begin position="49"/>
        <end position="68"/>
    </location>
</feature>
<evidence type="ECO:0000313" key="3">
    <source>
        <dbReference type="Proteomes" id="UP000266441"/>
    </source>
</evidence>
<accession>A0A399D9A2</accession>
<evidence type="ECO:0000256" key="1">
    <source>
        <dbReference type="SAM" id="Phobius"/>
    </source>
</evidence>
<reference evidence="2 3" key="1">
    <citation type="journal article" date="2015" name="Int. J. Syst. Evol. Microbiol.">
        <title>Mariniphaga sediminis sp. nov., isolated from coastal sediment.</title>
        <authorList>
            <person name="Wang F.Q."/>
            <person name="Shen Q.Y."/>
            <person name="Chen G.J."/>
            <person name="Du Z.J."/>
        </authorList>
    </citation>
    <scope>NUCLEOTIDE SEQUENCE [LARGE SCALE GENOMIC DNA]</scope>
    <source>
        <strain evidence="2 3">SY21</strain>
    </source>
</reference>
<dbReference type="AlphaFoldDB" id="A0A399D9A2"/>
<protein>
    <recommendedName>
        <fullName evidence="4">DUF304 domain-containing protein</fullName>
    </recommendedName>
</protein>
<comment type="caution">
    <text evidence="2">The sequence shown here is derived from an EMBL/GenBank/DDBJ whole genome shotgun (WGS) entry which is preliminary data.</text>
</comment>